<gene>
    <name evidence="3" type="ORF">ANCCAN_23722</name>
</gene>
<dbReference type="OrthoDB" id="5875720at2759"/>
<feature type="signal peptide" evidence="2">
    <location>
        <begin position="1"/>
        <end position="18"/>
    </location>
</feature>
<comment type="caution">
    <text evidence="3">The sequence shown here is derived from an EMBL/GenBank/DDBJ whole genome shotgun (WGS) entry which is preliminary data.</text>
</comment>
<feature type="region of interest" description="Disordered" evidence="1">
    <location>
        <begin position="61"/>
        <end position="93"/>
    </location>
</feature>
<accession>A0A368FEM3</accession>
<feature type="chain" id="PRO_5016768622" evidence="2">
    <location>
        <begin position="19"/>
        <end position="117"/>
    </location>
</feature>
<sequence>TIGTVIFLSASVAHCCTSTSSTREDNNRSVTATTSQSSSFTSSETMVPALQTVPSIFPHQKAEVSPWSGDPLQGFTLPHQSRHRQMQPPFNLFPPLDYSGNTAALPNVRTSLPTYPI</sequence>
<feature type="compositionally biased region" description="Low complexity" evidence="1">
    <location>
        <begin position="29"/>
        <end position="45"/>
    </location>
</feature>
<evidence type="ECO:0000256" key="2">
    <source>
        <dbReference type="SAM" id="SignalP"/>
    </source>
</evidence>
<feature type="non-terminal residue" evidence="3">
    <location>
        <position position="117"/>
    </location>
</feature>
<dbReference type="AlphaFoldDB" id="A0A368FEM3"/>
<organism evidence="3 4">
    <name type="scientific">Ancylostoma caninum</name>
    <name type="common">Dog hookworm</name>
    <dbReference type="NCBI Taxonomy" id="29170"/>
    <lineage>
        <taxon>Eukaryota</taxon>
        <taxon>Metazoa</taxon>
        <taxon>Ecdysozoa</taxon>
        <taxon>Nematoda</taxon>
        <taxon>Chromadorea</taxon>
        <taxon>Rhabditida</taxon>
        <taxon>Rhabditina</taxon>
        <taxon>Rhabditomorpha</taxon>
        <taxon>Strongyloidea</taxon>
        <taxon>Ancylostomatidae</taxon>
        <taxon>Ancylostomatinae</taxon>
        <taxon>Ancylostoma</taxon>
    </lineage>
</organism>
<keyword evidence="2" id="KW-0732">Signal</keyword>
<feature type="non-terminal residue" evidence="3">
    <location>
        <position position="1"/>
    </location>
</feature>
<proteinExistence type="predicted"/>
<evidence type="ECO:0000313" key="4">
    <source>
        <dbReference type="Proteomes" id="UP000252519"/>
    </source>
</evidence>
<evidence type="ECO:0000256" key="1">
    <source>
        <dbReference type="SAM" id="MobiDB-lite"/>
    </source>
</evidence>
<dbReference type="EMBL" id="JOJR01001539">
    <property type="protein sequence ID" value="RCN30502.1"/>
    <property type="molecule type" value="Genomic_DNA"/>
</dbReference>
<evidence type="ECO:0000313" key="3">
    <source>
        <dbReference type="EMBL" id="RCN30502.1"/>
    </source>
</evidence>
<protein>
    <submittedName>
        <fullName evidence="3">Uncharacterized protein</fullName>
    </submittedName>
</protein>
<name>A0A368FEM3_ANCCA</name>
<reference evidence="3 4" key="1">
    <citation type="submission" date="2014-10" db="EMBL/GenBank/DDBJ databases">
        <title>Draft genome of the hookworm Ancylostoma caninum.</title>
        <authorList>
            <person name="Mitreva M."/>
        </authorList>
    </citation>
    <scope>NUCLEOTIDE SEQUENCE [LARGE SCALE GENOMIC DNA]</scope>
    <source>
        <strain evidence="3 4">Baltimore</strain>
    </source>
</reference>
<dbReference type="Proteomes" id="UP000252519">
    <property type="component" value="Unassembled WGS sequence"/>
</dbReference>
<feature type="region of interest" description="Disordered" evidence="1">
    <location>
        <begin position="18"/>
        <end position="45"/>
    </location>
</feature>
<keyword evidence="4" id="KW-1185">Reference proteome</keyword>